<dbReference type="PANTHER" id="PTHR46796">
    <property type="entry name" value="HTH-TYPE TRANSCRIPTIONAL ACTIVATOR RHAS-RELATED"/>
    <property type="match status" value="1"/>
</dbReference>
<evidence type="ECO:0000256" key="2">
    <source>
        <dbReference type="ARBA" id="ARBA00023125"/>
    </source>
</evidence>
<evidence type="ECO:0000256" key="3">
    <source>
        <dbReference type="ARBA" id="ARBA00023163"/>
    </source>
</evidence>
<gene>
    <name evidence="5" type="ORF">MNQ99_16915</name>
</gene>
<keyword evidence="1" id="KW-0805">Transcription regulation</keyword>
<dbReference type="Gene3D" id="1.10.10.60">
    <property type="entry name" value="Homeodomain-like"/>
    <property type="match status" value="1"/>
</dbReference>
<keyword evidence="3" id="KW-0804">Transcription</keyword>
<sequence length="284" mass="30342">MSVRPTTKGHLTPGTGSVVTRFPARADAASFVRQVWIPEWDLPAGEQAEQLVLGYPASNVVVEPDGVAIYGPTSRASTKVLTGRGWAVGALLKPAGVRLFTERPAELLDAEAPVEAAALHRSICEVMGRPGVTDGFGPADPGTADGVAAYRARAAELLQDYVHALAAQRSDDGMSGDAALANQMADLIDEGNIRSMPQLARTLHLSERSLQRLAARYVGMSPVLMLRRRRLQDAAERVRAEPATDLAGLAAELGFSDQAHLTREFRLVLGFTPRRYPGSPGDKA</sequence>
<dbReference type="SUPFAM" id="SSF46689">
    <property type="entry name" value="Homeodomain-like"/>
    <property type="match status" value="1"/>
</dbReference>
<feature type="domain" description="HTH araC/xylS-type" evidence="4">
    <location>
        <begin position="178"/>
        <end position="279"/>
    </location>
</feature>
<accession>A0ABY3W8L8</accession>
<evidence type="ECO:0000259" key="4">
    <source>
        <dbReference type="PROSITE" id="PS01124"/>
    </source>
</evidence>
<evidence type="ECO:0000313" key="6">
    <source>
        <dbReference type="Proteomes" id="UP000829069"/>
    </source>
</evidence>
<reference evidence="5 6" key="1">
    <citation type="submission" date="2022-03" db="EMBL/GenBank/DDBJ databases">
        <title>Isotopic signatures of nitrous oxide derived from detoxification processes.</title>
        <authorList>
            <person name="Behrendt U."/>
            <person name="Buchen C."/>
            <person name="Well R."/>
            <person name="Ulrich A."/>
            <person name="Rohe L."/>
            <person name="Kolb S."/>
            <person name="Schloter M."/>
            <person name="Horn M.A."/>
            <person name="Augustin J."/>
        </authorList>
    </citation>
    <scope>NUCLEOTIDE SEQUENCE [LARGE SCALE GENOMIC DNA]</scope>
    <source>
        <strain evidence="5 6">S4-C24</strain>
    </source>
</reference>
<dbReference type="SMART" id="SM00342">
    <property type="entry name" value="HTH_ARAC"/>
    <property type="match status" value="1"/>
</dbReference>
<dbReference type="InterPro" id="IPR046532">
    <property type="entry name" value="DUF6597"/>
</dbReference>
<dbReference type="InterPro" id="IPR018062">
    <property type="entry name" value="HTH_AraC-typ_CS"/>
</dbReference>
<dbReference type="PROSITE" id="PS01124">
    <property type="entry name" value="HTH_ARAC_FAMILY_2"/>
    <property type="match status" value="1"/>
</dbReference>
<dbReference type="Pfam" id="PF20240">
    <property type="entry name" value="DUF6597"/>
    <property type="match status" value="1"/>
</dbReference>
<dbReference type="InterPro" id="IPR009057">
    <property type="entry name" value="Homeodomain-like_sf"/>
</dbReference>
<dbReference type="Proteomes" id="UP000829069">
    <property type="component" value="Chromosome"/>
</dbReference>
<keyword evidence="6" id="KW-1185">Reference proteome</keyword>
<dbReference type="PROSITE" id="PS00041">
    <property type="entry name" value="HTH_ARAC_FAMILY_1"/>
    <property type="match status" value="1"/>
</dbReference>
<proteinExistence type="predicted"/>
<evidence type="ECO:0000256" key="1">
    <source>
        <dbReference type="ARBA" id="ARBA00023015"/>
    </source>
</evidence>
<dbReference type="EMBL" id="CP093326">
    <property type="protein sequence ID" value="UNK45575.1"/>
    <property type="molecule type" value="Genomic_DNA"/>
</dbReference>
<dbReference type="InterPro" id="IPR018060">
    <property type="entry name" value="HTH_AraC"/>
</dbReference>
<name>A0ABY3W8L8_9MICC</name>
<keyword evidence="2" id="KW-0238">DNA-binding</keyword>
<dbReference type="PANTHER" id="PTHR46796:SF6">
    <property type="entry name" value="ARAC SUBFAMILY"/>
    <property type="match status" value="1"/>
</dbReference>
<organism evidence="5 6">
    <name type="scientific">Arthrobacter sulfonylureivorans</name>
    <dbReference type="NCBI Taxonomy" id="2486855"/>
    <lineage>
        <taxon>Bacteria</taxon>
        <taxon>Bacillati</taxon>
        <taxon>Actinomycetota</taxon>
        <taxon>Actinomycetes</taxon>
        <taxon>Micrococcales</taxon>
        <taxon>Micrococcaceae</taxon>
        <taxon>Arthrobacter</taxon>
    </lineage>
</organism>
<protein>
    <submittedName>
        <fullName evidence="5">Helix-turn-helix domain-containing protein</fullName>
    </submittedName>
</protein>
<dbReference type="RefSeq" id="WP_241913771.1">
    <property type="nucleotide sequence ID" value="NZ_CP093326.1"/>
</dbReference>
<evidence type="ECO:0000313" key="5">
    <source>
        <dbReference type="EMBL" id="UNK45575.1"/>
    </source>
</evidence>
<dbReference type="InterPro" id="IPR050204">
    <property type="entry name" value="AraC_XylS_family_regulators"/>
</dbReference>
<dbReference type="Pfam" id="PF12833">
    <property type="entry name" value="HTH_18"/>
    <property type="match status" value="1"/>
</dbReference>